<protein>
    <submittedName>
        <fullName evidence="1">Uncharacterized protein</fullName>
    </submittedName>
</protein>
<keyword evidence="2" id="KW-1185">Reference proteome</keyword>
<reference evidence="1 2" key="1">
    <citation type="journal article" date="2011" name="PLoS Genet.">
        <title>Comparative genomic analysis of human fungal pathogens causing paracoccidioidomycosis.</title>
        <authorList>
            <person name="Desjardins C.A."/>
            <person name="Champion M.D."/>
            <person name="Holder J.W."/>
            <person name="Muszewska A."/>
            <person name="Goldberg J."/>
            <person name="Bailao A.M."/>
            <person name="Brigido M.M."/>
            <person name="Ferreira M.E."/>
            <person name="Garcia A.M."/>
            <person name="Grynberg M."/>
            <person name="Gujja S."/>
            <person name="Heiman D.I."/>
            <person name="Henn M.R."/>
            <person name="Kodira C.D."/>
            <person name="Leon-Narvaez H."/>
            <person name="Longo L.V."/>
            <person name="Ma L.J."/>
            <person name="Malavazi I."/>
            <person name="Matsuo A.L."/>
            <person name="Morais F.V."/>
            <person name="Pereira M."/>
            <person name="Rodriguez-Brito S."/>
            <person name="Sakthikumar S."/>
            <person name="Salem-Izacc S.M."/>
            <person name="Sykes S.M."/>
            <person name="Teixeira M.M."/>
            <person name="Vallejo M.C."/>
            <person name="Walter M.E."/>
            <person name="Yandava C."/>
            <person name="Young S."/>
            <person name="Zeng Q."/>
            <person name="Zucker J."/>
            <person name="Felipe M.S."/>
            <person name="Goldman G.H."/>
            <person name="Haas B.J."/>
            <person name="McEwen J.G."/>
            <person name="Nino-Vega G."/>
            <person name="Puccia R."/>
            <person name="San-Blas G."/>
            <person name="Soares C.M."/>
            <person name="Birren B.W."/>
            <person name="Cuomo C.A."/>
        </authorList>
    </citation>
    <scope>NUCLEOTIDE SEQUENCE [LARGE SCALE GENOMIC DNA]</scope>
    <source>
        <strain evidence="1 2">Pb18</strain>
    </source>
</reference>
<dbReference type="OMA" id="YVTETIC"/>
<dbReference type="VEuPathDB" id="FungiDB:PADG_03908"/>
<accession>C1G9H2</accession>
<evidence type="ECO:0000313" key="1">
    <source>
        <dbReference type="EMBL" id="EEH47824.2"/>
    </source>
</evidence>
<dbReference type="InParanoid" id="C1G9H2"/>
<dbReference type="EMBL" id="KN275960">
    <property type="protein sequence ID" value="EEH47824.2"/>
    <property type="molecule type" value="Genomic_DNA"/>
</dbReference>
<dbReference type="HOGENOM" id="CLU_1343629_0_0_1"/>
<organism evidence="1 2">
    <name type="scientific">Paracoccidioides brasiliensis (strain Pb18)</name>
    <dbReference type="NCBI Taxonomy" id="502780"/>
    <lineage>
        <taxon>Eukaryota</taxon>
        <taxon>Fungi</taxon>
        <taxon>Dikarya</taxon>
        <taxon>Ascomycota</taxon>
        <taxon>Pezizomycotina</taxon>
        <taxon>Eurotiomycetes</taxon>
        <taxon>Eurotiomycetidae</taxon>
        <taxon>Onygenales</taxon>
        <taxon>Ajellomycetaceae</taxon>
        <taxon>Paracoccidioides</taxon>
    </lineage>
</organism>
<dbReference type="GeneID" id="22583130"/>
<dbReference type="RefSeq" id="XP_010759233.1">
    <property type="nucleotide sequence ID" value="XM_010760931.1"/>
</dbReference>
<proteinExistence type="predicted"/>
<dbReference type="Proteomes" id="UP000001628">
    <property type="component" value="Unassembled WGS sequence"/>
</dbReference>
<gene>
    <name evidence="1" type="ORF">PADG_03908</name>
</gene>
<dbReference type="AlphaFoldDB" id="C1G9H2"/>
<name>C1G9H2_PARBD</name>
<sequence length="204" mass="23076">MDPCHMMVGLGLNAPPKLFRRPDKNLFSAKLFPASARQLRTISSQTTPLNTNNRPSLRLIIRTRHICLLSEMETETKKDLSVSPLPPGCNDDLNYLKTHVDKTVSWQTLSTSLKESMEPLDHSRVETILRAVKAKHSKFRIFKIVDRTRFIINREPVHIIPISSDLVISNRPDKSTAITVPVGSGVYVTETICYIHAYTDLLTI</sequence>
<dbReference type="OrthoDB" id="4178754at2759"/>
<dbReference type="eggNOG" id="ENOG502RQY9">
    <property type="taxonomic scope" value="Eukaryota"/>
</dbReference>
<dbReference type="KEGG" id="pbn:PADG_03908"/>
<evidence type="ECO:0000313" key="2">
    <source>
        <dbReference type="Proteomes" id="UP000001628"/>
    </source>
</evidence>